<reference evidence="3" key="1">
    <citation type="journal article" date="2015" name="Genome Announc.">
        <title>Draft genome sequence of the fungus Penicillium brasilianum MG11.</title>
        <authorList>
            <person name="Horn F."/>
            <person name="Linde J."/>
            <person name="Mattern D.J."/>
            <person name="Walther G."/>
            <person name="Guthke R."/>
            <person name="Brakhage A.A."/>
            <person name="Valiante V."/>
        </authorList>
    </citation>
    <scope>NUCLEOTIDE SEQUENCE [LARGE SCALE GENOMIC DNA]</scope>
    <source>
        <strain evidence="3">MG11</strain>
    </source>
</reference>
<dbReference type="Proteomes" id="UP000042958">
    <property type="component" value="Unassembled WGS sequence"/>
</dbReference>
<dbReference type="OrthoDB" id="3439627at2759"/>
<feature type="compositionally biased region" description="Low complexity" evidence="1">
    <location>
        <begin position="20"/>
        <end position="33"/>
    </location>
</feature>
<keyword evidence="3" id="KW-1185">Reference proteome</keyword>
<sequence length="87" mass="8683">MVRGADYDNGIPQSDNAIEAGATKAHGTGATDAPIDRVSKVAPMPEETGSQRDVHSGTGAPGHSSGKGGHEPKSLGQHKGLGAQGVN</sequence>
<gene>
    <name evidence="2" type="ORF">PMG11_08547</name>
</gene>
<evidence type="ECO:0000313" key="3">
    <source>
        <dbReference type="Proteomes" id="UP000042958"/>
    </source>
</evidence>
<protein>
    <submittedName>
        <fullName evidence="2">Uncharacterized protein</fullName>
    </submittedName>
</protein>
<dbReference type="AlphaFoldDB" id="A0A0F7TTF6"/>
<evidence type="ECO:0000256" key="1">
    <source>
        <dbReference type="SAM" id="MobiDB-lite"/>
    </source>
</evidence>
<proteinExistence type="predicted"/>
<dbReference type="EMBL" id="CDHK01000008">
    <property type="protein sequence ID" value="CEJ59949.1"/>
    <property type="molecule type" value="Genomic_DNA"/>
</dbReference>
<name>A0A0F7TTF6_PENBI</name>
<accession>A0A0F7TTF6</accession>
<organism evidence="2 3">
    <name type="scientific">Penicillium brasilianum</name>
    <dbReference type="NCBI Taxonomy" id="104259"/>
    <lineage>
        <taxon>Eukaryota</taxon>
        <taxon>Fungi</taxon>
        <taxon>Dikarya</taxon>
        <taxon>Ascomycota</taxon>
        <taxon>Pezizomycotina</taxon>
        <taxon>Eurotiomycetes</taxon>
        <taxon>Eurotiomycetidae</taxon>
        <taxon>Eurotiales</taxon>
        <taxon>Aspergillaceae</taxon>
        <taxon>Penicillium</taxon>
    </lineage>
</organism>
<evidence type="ECO:0000313" key="2">
    <source>
        <dbReference type="EMBL" id="CEJ59949.1"/>
    </source>
</evidence>
<feature type="region of interest" description="Disordered" evidence="1">
    <location>
        <begin position="1"/>
        <end position="87"/>
    </location>
</feature>